<dbReference type="KEGG" id="clec:106663144"/>
<dbReference type="AlphaFoldDB" id="A0A8I6RDL7"/>
<dbReference type="Gene3D" id="3.10.50.10">
    <property type="match status" value="1"/>
</dbReference>
<keyword evidence="4 8" id="KW-0732">Signal</keyword>
<evidence type="ECO:0000256" key="8">
    <source>
        <dbReference type="SAM" id="SignalP"/>
    </source>
</evidence>
<dbReference type="GO" id="GO:0008061">
    <property type="term" value="F:chitin binding"/>
    <property type="evidence" value="ECO:0007669"/>
    <property type="project" value="InterPro"/>
</dbReference>
<reference evidence="10" key="1">
    <citation type="submission" date="2022-01" db="UniProtKB">
        <authorList>
            <consortium name="EnsemblMetazoa"/>
        </authorList>
    </citation>
    <scope>IDENTIFICATION</scope>
</reference>
<evidence type="ECO:0000313" key="10">
    <source>
        <dbReference type="EnsemblMetazoa" id="XP_014243231.1"/>
    </source>
</evidence>
<dbReference type="GO" id="GO:0004568">
    <property type="term" value="F:chitinase activity"/>
    <property type="evidence" value="ECO:0007669"/>
    <property type="project" value="TreeGrafter"/>
</dbReference>
<dbReference type="InterPro" id="IPR017853">
    <property type="entry name" value="GH"/>
</dbReference>
<dbReference type="SMART" id="SM00636">
    <property type="entry name" value="Glyco_18"/>
    <property type="match status" value="1"/>
</dbReference>
<evidence type="ECO:0000256" key="3">
    <source>
        <dbReference type="ARBA" id="ARBA00022525"/>
    </source>
</evidence>
<dbReference type="GO" id="GO:0005975">
    <property type="term" value="P:carbohydrate metabolic process"/>
    <property type="evidence" value="ECO:0007669"/>
    <property type="project" value="InterPro"/>
</dbReference>
<dbReference type="InterPro" id="IPR011583">
    <property type="entry name" value="Chitinase_II/V-like_cat"/>
</dbReference>
<feature type="signal peptide" evidence="8">
    <location>
        <begin position="1"/>
        <end position="20"/>
    </location>
</feature>
<dbReference type="OMA" id="YWLRNSC"/>
<evidence type="ECO:0000256" key="4">
    <source>
        <dbReference type="ARBA" id="ARBA00022729"/>
    </source>
</evidence>
<evidence type="ECO:0000256" key="6">
    <source>
        <dbReference type="ARBA" id="ARBA00023180"/>
    </source>
</evidence>
<dbReference type="GO" id="GO:0006032">
    <property type="term" value="P:chitin catabolic process"/>
    <property type="evidence" value="ECO:0007669"/>
    <property type="project" value="TreeGrafter"/>
</dbReference>
<feature type="chain" id="PRO_5035219762" description="GH18 domain-containing protein" evidence="8">
    <location>
        <begin position="21"/>
        <end position="473"/>
    </location>
</feature>
<dbReference type="PANTHER" id="PTHR11177">
    <property type="entry name" value="CHITINASE"/>
    <property type="match status" value="1"/>
</dbReference>
<dbReference type="PROSITE" id="PS51910">
    <property type="entry name" value="GH18_2"/>
    <property type="match status" value="1"/>
</dbReference>
<dbReference type="OrthoDB" id="76388at2759"/>
<evidence type="ECO:0000256" key="5">
    <source>
        <dbReference type="ARBA" id="ARBA00023157"/>
    </source>
</evidence>
<sequence length="473" mass="52753">MAILAKLLVLGLAALSAAQAARVVCYWNGKSFWREGTAKVTVEELKDGLSYCTHLVYGFAALDDDDYHLKPVDKKLDLDKGKGQYRLLTTLKKNYPGMQILLSVGGNQDTEDVKKYLEVLEKEQYRNNFVSTATALVREFNFDGLDLAWQFPPKHEKYETTSLSSIWHKIKKTVGYGVDTKEAEHKIQFTSLVKELKASLAGKLLTLGVLPHVEQQVYYDVKTLMPYVDMINLWTVDYRTPERSPQKADYATPLHYMYPRLEFQNVEHTVNKWLQSGADPNKLNLGISTWARTWKLNEDSGLSGVPPLVADGPGDKGPYTKTEGLLAYYEVCVKLVSPTNPNAPATLLRRVEDTTNKMGSYGVRLPNKKAGEDEGLWVTFEEPTTAGQKALYAKMRGLGGVAVLDVGLDDPRGVCDGSKFPLTRAAKLNLDASLGYTQQTQVLPVPGQTLYQPSANSTQTARNFSQPPNYFHL</sequence>
<organism evidence="10 11">
    <name type="scientific">Cimex lectularius</name>
    <name type="common">Bed bug</name>
    <name type="synonym">Acanthia lectularia</name>
    <dbReference type="NCBI Taxonomy" id="79782"/>
    <lineage>
        <taxon>Eukaryota</taxon>
        <taxon>Metazoa</taxon>
        <taxon>Ecdysozoa</taxon>
        <taxon>Arthropoda</taxon>
        <taxon>Hexapoda</taxon>
        <taxon>Insecta</taxon>
        <taxon>Pterygota</taxon>
        <taxon>Neoptera</taxon>
        <taxon>Paraneoptera</taxon>
        <taxon>Hemiptera</taxon>
        <taxon>Heteroptera</taxon>
        <taxon>Panheteroptera</taxon>
        <taxon>Cimicomorpha</taxon>
        <taxon>Cimicidae</taxon>
        <taxon>Cimex</taxon>
    </lineage>
</organism>
<dbReference type="Proteomes" id="UP000494040">
    <property type="component" value="Unassembled WGS sequence"/>
</dbReference>
<evidence type="ECO:0000256" key="7">
    <source>
        <dbReference type="SAM" id="MobiDB-lite"/>
    </source>
</evidence>
<proteinExistence type="inferred from homology"/>
<comment type="subcellular location">
    <subcellularLocation>
        <location evidence="1">Secreted</location>
    </subcellularLocation>
</comment>
<evidence type="ECO:0000313" key="11">
    <source>
        <dbReference type="Proteomes" id="UP000494040"/>
    </source>
</evidence>
<feature type="region of interest" description="Disordered" evidence="7">
    <location>
        <begin position="453"/>
        <end position="473"/>
    </location>
</feature>
<protein>
    <recommendedName>
        <fullName evidence="9">GH18 domain-containing protein</fullName>
    </recommendedName>
</protein>
<evidence type="ECO:0000256" key="1">
    <source>
        <dbReference type="ARBA" id="ARBA00004613"/>
    </source>
</evidence>
<dbReference type="GO" id="GO:0005576">
    <property type="term" value="C:extracellular region"/>
    <property type="evidence" value="ECO:0007669"/>
    <property type="project" value="UniProtKB-SubCell"/>
</dbReference>
<keyword evidence="3" id="KW-0964">Secreted</keyword>
<feature type="domain" description="GH18" evidence="9">
    <location>
        <begin position="21"/>
        <end position="433"/>
    </location>
</feature>
<keyword evidence="5" id="KW-1015">Disulfide bond</keyword>
<keyword evidence="11" id="KW-1185">Reference proteome</keyword>
<dbReference type="InterPro" id="IPR029070">
    <property type="entry name" value="Chitinase_insertion_sf"/>
</dbReference>
<comment type="similarity">
    <text evidence="2">Belongs to the glycosyl hydrolase 18 family. IDGF subfamily.</text>
</comment>
<dbReference type="InterPro" id="IPR001223">
    <property type="entry name" value="Glyco_hydro18_cat"/>
</dbReference>
<evidence type="ECO:0000256" key="2">
    <source>
        <dbReference type="ARBA" id="ARBA00006606"/>
    </source>
</evidence>
<dbReference type="InterPro" id="IPR050314">
    <property type="entry name" value="Glycosyl_Hydrlase_18"/>
</dbReference>
<dbReference type="PANTHER" id="PTHR11177:SF235">
    <property type="entry name" value="CHITINASE-LIKE PROTEIN IDGF1-RELATED"/>
    <property type="match status" value="1"/>
</dbReference>
<accession>A0A8I6RDL7</accession>
<dbReference type="EnsemblMetazoa" id="XM_014387745.1">
    <property type="protein sequence ID" value="XP_014243231.1"/>
    <property type="gene ID" value="LOC106663144"/>
</dbReference>
<evidence type="ECO:0000259" key="9">
    <source>
        <dbReference type="PROSITE" id="PS51910"/>
    </source>
</evidence>
<dbReference type="GeneID" id="106663144"/>
<dbReference type="Gene3D" id="3.20.20.80">
    <property type="entry name" value="Glycosidases"/>
    <property type="match status" value="1"/>
</dbReference>
<keyword evidence="6" id="KW-0325">Glycoprotein</keyword>
<dbReference type="FunFam" id="3.20.20.80:FF:000071">
    <property type="entry name" value="Imaginal disc growth factor"/>
    <property type="match status" value="1"/>
</dbReference>
<dbReference type="Pfam" id="PF00704">
    <property type="entry name" value="Glyco_hydro_18"/>
    <property type="match status" value="1"/>
</dbReference>
<dbReference type="SUPFAM" id="SSF51445">
    <property type="entry name" value="(Trans)glycosidases"/>
    <property type="match status" value="1"/>
</dbReference>
<dbReference type="RefSeq" id="XP_014243231.1">
    <property type="nucleotide sequence ID" value="XM_014387745.1"/>
</dbReference>
<name>A0A8I6RDL7_CIMLE</name>
<dbReference type="SUPFAM" id="SSF54556">
    <property type="entry name" value="Chitinase insertion domain"/>
    <property type="match status" value="1"/>
</dbReference>